<dbReference type="PANTHER" id="PTHR21015">
    <property type="entry name" value="UDP-N-ACETYLGLUCOSAMINE--N-ACETYLMURAMYL-(PENTAPEPTIDE) PYROPHOSPHORYL-UNDECAPRENOL N-ACETYLGLUCOSAMINE TRANSFERASE 1"/>
    <property type="match status" value="1"/>
</dbReference>
<dbReference type="Proteomes" id="UP000315724">
    <property type="component" value="Chromosome"/>
</dbReference>
<keyword evidence="4 10" id="KW-0808">Transferase</keyword>
<comment type="subcellular location">
    <subcellularLocation>
        <location evidence="10">Cell membrane</location>
        <topology evidence="10">Peripheral membrane protein</topology>
        <orientation evidence="10">Cytoplasmic side</orientation>
    </subcellularLocation>
</comment>
<feature type="binding site" evidence="10">
    <location>
        <position position="182"/>
    </location>
    <ligand>
        <name>UDP-N-acetyl-alpha-D-glucosamine</name>
        <dbReference type="ChEBI" id="CHEBI:57705"/>
    </ligand>
</feature>
<keyword evidence="14" id="KW-1185">Reference proteome</keyword>
<dbReference type="PANTHER" id="PTHR21015:SF22">
    <property type="entry name" value="GLYCOSYLTRANSFERASE"/>
    <property type="match status" value="1"/>
</dbReference>
<evidence type="ECO:0000256" key="8">
    <source>
        <dbReference type="ARBA" id="ARBA00023306"/>
    </source>
</evidence>
<keyword evidence="8 10" id="KW-0131">Cell cycle</keyword>
<dbReference type="InterPro" id="IPR004276">
    <property type="entry name" value="GlycoTrans_28_N"/>
</dbReference>
<dbReference type="AlphaFoldDB" id="A0A517QN51"/>
<dbReference type="Pfam" id="PF04101">
    <property type="entry name" value="Glyco_tran_28_C"/>
    <property type="match status" value="1"/>
</dbReference>
<feature type="binding site" evidence="10">
    <location>
        <begin position="22"/>
        <end position="24"/>
    </location>
    <ligand>
        <name>UDP-N-acetyl-alpha-D-glucosamine</name>
        <dbReference type="ChEBI" id="CHEBI:57705"/>
    </ligand>
</feature>
<keyword evidence="5 10" id="KW-0133">Cell shape</keyword>
<comment type="similarity">
    <text evidence="10">Belongs to the glycosyltransferase 28 family. MurG subfamily.</text>
</comment>
<dbReference type="EC" id="2.4.1.227" evidence="10"/>
<name>A0A517QN51_9PLAN</name>
<dbReference type="InterPro" id="IPR006009">
    <property type="entry name" value="GlcNAc_MurG"/>
</dbReference>
<dbReference type="GO" id="GO:0051301">
    <property type="term" value="P:cell division"/>
    <property type="evidence" value="ECO:0007669"/>
    <property type="project" value="UniProtKB-KW"/>
</dbReference>
<evidence type="ECO:0000256" key="10">
    <source>
        <dbReference type="HAMAP-Rule" id="MF_00033"/>
    </source>
</evidence>
<dbReference type="NCBIfam" id="TIGR01133">
    <property type="entry name" value="murG"/>
    <property type="match status" value="1"/>
</dbReference>
<dbReference type="InterPro" id="IPR007235">
    <property type="entry name" value="Glyco_trans_28_C"/>
</dbReference>
<dbReference type="CDD" id="cd03785">
    <property type="entry name" value="GT28_MurG"/>
    <property type="match status" value="1"/>
</dbReference>
<dbReference type="GO" id="GO:0051991">
    <property type="term" value="F:UDP-N-acetyl-D-glucosamine:N-acetylmuramoyl-L-alanyl-D-glutamyl-meso-2,6-diaminopimelyl-D-alanyl-D-alanine-diphosphoundecaprenol 4-beta-N-acetylglucosaminlytransferase activity"/>
    <property type="evidence" value="ECO:0007669"/>
    <property type="project" value="RHEA"/>
</dbReference>
<dbReference type="GO" id="GO:0009252">
    <property type="term" value="P:peptidoglycan biosynthetic process"/>
    <property type="evidence" value="ECO:0007669"/>
    <property type="project" value="UniProtKB-UniRule"/>
</dbReference>
<dbReference type="GO" id="GO:0005886">
    <property type="term" value="C:plasma membrane"/>
    <property type="evidence" value="ECO:0007669"/>
    <property type="project" value="UniProtKB-SubCell"/>
</dbReference>
<feature type="domain" description="Glycosyltransferase family 28 N-terminal" evidence="11">
    <location>
        <begin position="16"/>
        <end position="155"/>
    </location>
</feature>
<reference evidence="13 14" key="1">
    <citation type="submission" date="2019-02" db="EMBL/GenBank/DDBJ databases">
        <title>Deep-cultivation of Planctomycetes and their phenomic and genomic characterization uncovers novel biology.</title>
        <authorList>
            <person name="Wiegand S."/>
            <person name="Jogler M."/>
            <person name="Boedeker C."/>
            <person name="Pinto D."/>
            <person name="Vollmers J."/>
            <person name="Rivas-Marin E."/>
            <person name="Kohn T."/>
            <person name="Peeters S.H."/>
            <person name="Heuer A."/>
            <person name="Rast P."/>
            <person name="Oberbeckmann S."/>
            <person name="Bunk B."/>
            <person name="Jeske O."/>
            <person name="Meyerdierks A."/>
            <person name="Storesund J.E."/>
            <person name="Kallscheuer N."/>
            <person name="Luecker S."/>
            <person name="Lage O.M."/>
            <person name="Pohl T."/>
            <person name="Merkel B.J."/>
            <person name="Hornburger P."/>
            <person name="Mueller R.-W."/>
            <person name="Bruemmer F."/>
            <person name="Labrenz M."/>
            <person name="Spormann A.M."/>
            <person name="Op den Camp H."/>
            <person name="Overmann J."/>
            <person name="Amann R."/>
            <person name="Jetten M.S.M."/>
            <person name="Mascher T."/>
            <person name="Medema M.H."/>
            <person name="Devos D.P."/>
            <person name="Kaster A.-K."/>
            <person name="Ovreas L."/>
            <person name="Rohde M."/>
            <person name="Galperin M.Y."/>
            <person name="Jogler C."/>
        </authorList>
    </citation>
    <scope>NUCLEOTIDE SEQUENCE [LARGE SCALE GENOMIC DNA]</scope>
    <source>
        <strain evidence="13 14">Mal48</strain>
    </source>
</reference>
<evidence type="ECO:0000256" key="1">
    <source>
        <dbReference type="ARBA" id="ARBA00022475"/>
    </source>
</evidence>
<dbReference type="EMBL" id="CP036267">
    <property type="protein sequence ID" value="QDT33014.1"/>
    <property type="molecule type" value="Genomic_DNA"/>
</dbReference>
<feature type="domain" description="Glycosyl transferase family 28 C-terminal" evidence="12">
    <location>
        <begin position="199"/>
        <end position="367"/>
    </location>
</feature>
<comment type="function">
    <text evidence="10">Cell wall formation. Catalyzes the transfer of a GlcNAc subunit on undecaprenyl-pyrophosphoryl-MurNAc-pentapeptide (lipid intermediate I) to form undecaprenyl-pyrophosphoryl-MurNAc-(pentapeptide)GlcNAc (lipid intermediate II).</text>
</comment>
<evidence type="ECO:0000256" key="5">
    <source>
        <dbReference type="ARBA" id="ARBA00022960"/>
    </source>
</evidence>
<dbReference type="GO" id="GO:0005975">
    <property type="term" value="P:carbohydrate metabolic process"/>
    <property type="evidence" value="ECO:0007669"/>
    <property type="project" value="InterPro"/>
</dbReference>
<keyword evidence="6 10" id="KW-0573">Peptidoglycan synthesis</keyword>
<evidence type="ECO:0000256" key="4">
    <source>
        <dbReference type="ARBA" id="ARBA00022679"/>
    </source>
</evidence>
<dbReference type="KEGG" id="tpol:Mal48_22660"/>
<keyword evidence="2 10" id="KW-0132">Cell division</keyword>
<keyword evidence="9 10" id="KW-0961">Cell wall biogenesis/degradation</keyword>
<evidence type="ECO:0000313" key="13">
    <source>
        <dbReference type="EMBL" id="QDT33014.1"/>
    </source>
</evidence>
<dbReference type="SUPFAM" id="SSF53756">
    <property type="entry name" value="UDP-Glycosyltransferase/glycogen phosphorylase"/>
    <property type="match status" value="1"/>
</dbReference>
<dbReference type="GO" id="GO:0008360">
    <property type="term" value="P:regulation of cell shape"/>
    <property type="evidence" value="ECO:0007669"/>
    <property type="project" value="UniProtKB-KW"/>
</dbReference>
<keyword evidence="3 10" id="KW-0328">Glycosyltransferase</keyword>
<dbReference type="GO" id="GO:0050511">
    <property type="term" value="F:undecaprenyldiphospho-muramoylpentapeptide beta-N-acetylglucosaminyltransferase activity"/>
    <property type="evidence" value="ECO:0007669"/>
    <property type="project" value="UniProtKB-UniRule"/>
</dbReference>
<evidence type="ECO:0000256" key="2">
    <source>
        <dbReference type="ARBA" id="ARBA00022618"/>
    </source>
</evidence>
<dbReference type="GO" id="GO:0071555">
    <property type="term" value="P:cell wall organization"/>
    <property type="evidence" value="ECO:0007669"/>
    <property type="project" value="UniProtKB-KW"/>
</dbReference>
<keyword evidence="1 10" id="KW-1003">Cell membrane</keyword>
<keyword evidence="7 10" id="KW-0472">Membrane</keyword>
<dbReference type="HAMAP" id="MF_00033">
    <property type="entry name" value="MurG"/>
    <property type="match status" value="1"/>
</dbReference>
<feature type="binding site" evidence="10">
    <location>
        <position position="206"/>
    </location>
    <ligand>
        <name>UDP-N-acetyl-alpha-D-glucosamine</name>
        <dbReference type="ChEBI" id="CHEBI:57705"/>
    </ligand>
</feature>
<evidence type="ECO:0000256" key="7">
    <source>
        <dbReference type="ARBA" id="ARBA00023136"/>
    </source>
</evidence>
<dbReference type="Pfam" id="PF03033">
    <property type="entry name" value="Glyco_transf_28"/>
    <property type="match status" value="1"/>
</dbReference>
<sequence>MNTNSLPIQPPEFSFLFCGGGSGGHLFPALAVCEELIERFGLGCRFLFTTTGKQIETSLLVNQNIEIETVHIPSSPLGKLKRHPIRESRVLLSAFRQARKVIKEFAPTIVIGLGGYGSLPGILAARSLRRPILLMEQNTIPGSANVLLSRFSSRICTSYPETAQHFHFSSKRACVETGNPVRKSILTLSECRSSTASRTLTVLGGSQGAVAINAAMQSLVEQSPELFKGWTIFHQTGSTENENIERAYNAAAISAVVSQFFTNIEEVLNQSTFVVSRAGATTLAELAVLGKPALLVPYPNSARDHQEKNALYYSTNKAAVIVHQSNNAETFATHLRNELSNIIASSELQDSMSQNMRKLGKPDAAKSVVQQIADQIQFRQT</sequence>
<dbReference type="Gene3D" id="3.40.50.2000">
    <property type="entry name" value="Glycogen Phosphorylase B"/>
    <property type="match status" value="2"/>
</dbReference>
<proteinExistence type="inferred from homology"/>
<evidence type="ECO:0000256" key="3">
    <source>
        <dbReference type="ARBA" id="ARBA00022676"/>
    </source>
</evidence>
<protein>
    <recommendedName>
        <fullName evidence="10">UDP-N-acetylglucosamine--N-acetylmuramyl-(pentapeptide) pyrophosphoryl-undecaprenol N-acetylglucosamine transferase</fullName>
        <ecNumber evidence="10">2.4.1.227</ecNumber>
    </recommendedName>
    <alternativeName>
        <fullName evidence="10">Undecaprenyl-PP-MurNAc-pentapeptide-UDPGlcNAc GlcNAc transferase</fullName>
    </alternativeName>
</protein>
<feature type="binding site" evidence="10">
    <location>
        <position position="138"/>
    </location>
    <ligand>
        <name>UDP-N-acetyl-alpha-D-glucosamine</name>
        <dbReference type="ChEBI" id="CHEBI:57705"/>
    </ligand>
</feature>
<accession>A0A517QN51</accession>
<comment type="caution">
    <text evidence="10">Lacks conserved residue(s) required for the propagation of feature annotation.</text>
</comment>
<comment type="pathway">
    <text evidence="10">Cell wall biogenesis; peptidoglycan biosynthesis.</text>
</comment>
<dbReference type="RefSeq" id="WP_197442236.1">
    <property type="nucleotide sequence ID" value="NZ_CP036267.1"/>
</dbReference>
<evidence type="ECO:0000256" key="9">
    <source>
        <dbReference type="ARBA" id="ARBA00023316"/>
    </source>
</evidence>
<evidence type="ECO:0000259" key="11">
    <source>
        <dbReference type="Pfam" id="PF03033"/>
    </source>
</evidence>
<evidence type="ECO:0000259" key="12">
    <source>
        <dbReference type="Pfam" id="PF04101"/>
    </source>
</evidence>
<comment type="catalytic activity">
    <reaction evidence="10">
        <text>di-trans,octa-cis-undecaprenyl diphospho-N-acetyl-alpha-D-muramoyl-L-alanyl-D-glutamyl-meso-2,6-diaminopimeloyl-D-alanyl-D-alanine + UDP-N-acetyl-alpha-D-glucosamine = di-trans,octa-cis-undecaprenyl diphospho-[N-acetyl-alpha-D-glucosaminyl-(1-&gt;4)]-N-acetyl-alpha-D-muramoyl-L-alanyl-D-glutamyl-meso-2,6-diaminopimeloyl-D-alanyl-D-alanine + UDP + H(+)</text>
        <dbReference type="Rhea" id="RHEA:31227"/>
        <dbReference type="ChEBI" id="CHEBI:15378"/>
        <dbReference type="ChEBI" id="CHEBI:57705"/>
        <dbReference type="ChEBI" id="CHEBI:58223"/>
        <dbReference type="ChEBI" id="CHEBI:61387"/>
        <dbReference type="ChEBI" id="CHEBI:61388"/>
        <dbReference type="EC" id="2.4.1.227"/>
    </reaction>
</comment>
<dbReference type="UniPathway" id="UPA00219"/>
<organism evidence="13 14">
    <name type="scientific">Thalassoglobus polymorphus</name>
    <dbReference type="NCBI Taxonomy" id="2527994"/>
    <lineage>
        <taxon>Bacteria</taxon>
        <taxon>Pseudomonadati</taxon>
        <taxon>Planctomycetota</taxon>
        <taxon>Planctomycetia</taxon>
        <taxon>Planctomycetales</taxon>
        <taxon>Planctomycetaceae</taxon>
        <taxon>Thalassoglobus</taxon>
    </lineage>
</organism>
<gene>
    <name evidence="10 13" type="primary">murG</name>
    <name evidence="13" type="ORF">Mal48_22660</name>
</gene>
<evidence type="ECO:0000256" key="6">
    <source>
        <dbReference type="ARBA" id="ARBA00022984"/>
    </source>
</evidence>
<evidence type="ECO:0000313" key="14">
    <source>
        <dbReference type="Proteomes" id="UP000315724"/>
    </source>
</evidence>
<feature type="binding site" evidence="10">
    <location>
        <position position="306"/>
    </location>
    <ligand>
        <name>UDP-N-acetyl-alpha-D-glucosamine</name>
        <dbReference type="ChEBI" id="CHEBI:57705"/>
    </ligand>
</feature>